<name>A0A6C0KM28_9ZZZZ</name>
<proteinExistence type="predicted"/>
<keyword evidence="1" id="KW-0472">Membrane</keyword>
<keyword evidence="1" id="KW-1133">Transmembrane helix</keyword>
<dbReference type="AlphaFoldDB" id="A0A6C0KM28"/>
<dbReference type="EMBL" id="MN740928">
    <property type="protein sequence ID" value="QHU18343.1"/>
    <property type="molecule type" value="Genomic_DNA"/>
</dbReference>
<evidence type="ECO:0000313" key="2">
    <source>
        <dbReference type="EMBL" id="QHU18343.1"/>
    </source>
</evidence>
<accession>A0A6C0KM28</accession>
<reference evidence="2" key="1">
    <citation type="journal article" date="2020" name="Nature">
        <title>Giant virus diversity and host interactions through global metagenomics.</title>
        <authorList>
            <person name="Schulz F."/>
            <person name="Roux S."/>
            <person name="Paez-Espino D."/>
            <person name="Jungbluth S."/>
            <person name="Walsh D.A."/>
            <person name="Denef V.J."/>
            <person name="McMahon K.D."/>
            <person name="Konstantinidis K.T."/>
            <person name="Eloe-Fadrosh E.A."/>
            <person name="Kyrpides N.C."/>
            <person name="Woyke T."/>
        </authorList>
    </citation>
    <scope>NUCLEOTIDE SEQUENCE</scope>
    <source>
        <strain evidence="2">GVMAG-S-3300013006-138</strain>
    </source>
</reference>
<feature type="transmembrane region" description="Helical" evidence="1">
    <location>
        <begin position="36"/>
        <end position="53"/>
    </location>
</feature>
<feature type="transmembrane region" description="Helical" evidence="1">
    <location>
        <begin position="59"/>
        <end position="77"/>
    </location>
</feature>
<sequence length="113" mass="12444">MFSACWPANVVGAFFIAILIIDTVCGYFLDLPYHGIVGIVLTCIFWLVCSTFGEAISGAILLVPAIFLLAVLFNTIINKDVDDCGCSEKKFVIHFRKKPEECIQKPKPKCVNG</sequence>
<evidence type="ECO:0000256" key="1">
    <source>
        <dbReference type="SAM" id="Phobius"/>
    </source>
</evidence>
<feature type="transmembrane region" description="Helical" evidence="1">
    <location>
        <begin position="6"/>
        <end position="29"/>
    </location>
</feature>
<organism evidence="2">
    <name type="scientific">viral metagenome</name>
    <dbReference type="NCBI Taxonomy" id="1070528"/>
    <lineage>
        <taxon>unclassified sequences</taxon>
        <taxon>metagenomes</taxon>
        <taxon>organismal metagenomes</taxon>
    </lineage>
</organism>
<keyword evidence="1" id="KW-0812">Transmembrane</keyword>
<protein>
    <submittedName>
        <fullName evidence="2">Uncharacterized protein</fullName>
    </submittedName>
</protein>